<comment type="caution">
    <text evidence="7">The sequence shown here is derived from an EMBL/GenBank/DDBJ whole genome shotgun (WGS) entry which is preliminary data.</text>
</comment>
<dbReference type="InterPro" id="IPR037185">
    <property type="entry name" value="EmrE-like"/>
</dbReference>
<evidence type="ECO:0000259" key="6">
    <source>
        <dbReference type="Pfam" id="PF00892"/>
    </source>
</evidence>
<dbReference type="PANTHER" id="PTHR32322:SF9">
    <property type="entry name" value="AMINO-ACID METABOLITE EFFLUX PUMP-RELATED"/>
    <property type="match status" value="1"/>
</dbReference>
<evidence type="ECO:0000256" key="2">
    <source>
        <dbReference type="ARBA" id="ARBA00022692"/>
    </source>
</evidence>
<dbReference type="SUPFAM" id="SSF103481">
    <property type="entry name" value="Multidrug resistance efflux transporter EmrE"/>
    <property type="match status" value="2"/>
</dbReference>
<keyword evidence="4 5" id="KW-0472">Membrane</keyword>
<name>A0A1E5QAP8_9PROT</name>
<feature type="transmembrane region" description="Helical" evidence="5">
    <location>
        <begin position="273"/>
        <end position="292"/>
    </location>
</feature>
<proteinExistence type="predicted"/>
<feature type="transmembrane region" description="Helical" evidence="5">
    <location>
        <begin position="214"/>
        <end position="238"/>
    </location>
</feature>
<dbReference type="GO" id="GO:0016020">
    <property type="term" value="C:membrane"/>
    <property type="evidence" value="ECO:0007669"/>
    <property type="project" value="UniProtKB-SubCell"/>
</dbReference>
<evidence type="ECO:0000313" key="7">
    <source>
        <dbReference type="EMBL" id="OEJ68490.1"/>
    </source>
</evidence>
<dbReference type="STRING" id="28181.BEN30_06060"/>
<keyword evidence="3 5" id="KW-1133">Transmembrane helix</keyword>
<dbReference type="Proteomes" id="UP000095347">
    <property type="component" value="Unassembled WGS sequence"/>
</dbReference>
<evidence type="ECO:0000256" key="5">
    <source>
        <dbReference type="SAM" id="Phobius"/>
    </source>
</evidence>
<dbReference type="InterPro" id="IPR000620">
    <property type="entry name" value="EamA_dom"/>
</dbReference>
<evidence type="ECO:0000256" key="1">
    <source>
        <dbReference type="ARBA" id="ARBA00004141"/>
    </source>
</evidence>
<gene>
    <name evidence="7" type="ORF">BEN30_06060</name>
</gene>
<feature type="transmembrane region" description="Helical" evidence="5">
    <location>
        <begin position="34"/>
        <end position="54"/>
    </location>
</feature>
<keyword evidence="8" id="KW-1185">Reference proteome</keyword>
<dbReference type="PANTHER" id="PTHR32322">
    <property type="entry name" value="INNER MEMBRANE TRANSPORTER"/>
    <property type="match status" value="1"/>
</dbReference>
<evidence type="ECO:0000256" key="4">
    <source>
        <dbReference type="ARBA" id="ARBA00023136"/>
    </source>
</evidence>
<evidence type="ECO:0000313" key="8">
    <source>
        <dbReference type="Proteomes" id="UP000095347"/>
    </source>
</evidence>
<comment type="subcellular location">
    <subcellularLocation>
        <location evidence="1">Membrane</location>
        <topology evidence="1">Multi-pass membrane protein</topology>
    </subcellularLocation>
</comment>
<accession>A0A1E5QAP8</accession>
<dbReference type="RefSeq" id="WP_069957153.1">
    <property type="nucleotide sequence ID" value="NZ_MCGG01000013.1"/>
</dbReference>
<keyword evidence="2 5" id="KW-0812">Transmembrane</keyword>
<feature type="transmembrane region" description="Helical" evidence="5">
    <location>
        <begin position="66"/>
        <end position="86"/>
    </location>
</feature>
<dbReference type="EMBL" id="MCGG01000013">
    <property type="protein sequence ID" value="OEJ68490.1"/>
    <property type="molecule type" value="Genomic_DNA"/>
</dbReference>
<organism evidence="7 8">
    <name type="scientific">Magnetovibrio blakemorei</name>
    <dbReference type="NCBI Taxonomy" id="28181"/>
    <lineage>
        <taxon>Bacteria</taxon>
        <taxon>Pseudomonadati</taxon>
        <taxon>Pseudomonadota</taxon>
        <taxon>Alphaproteobacteria</taxon>
        <taxon>Rhodospirillales</taxon>
        <taxon>Magnetovibrionaceae</taxon>
        <taxon>Magnetovibrio</taxon>
    </lineage>
</organism>
<dbReference type="AlphaFoldDB" id="A0A1E5QAP8"/>
<feature type="transmembrane region" description="Helical" evidence="5">
    <location>
        <begin position="250"/>
        <end position="267"/>
    </location>
</feature>
<dbReference type="Pfam" id="PF00892">
    <property type="entry name" value="EamA"/>
    <property type="match status" value="2"/>
</dbReference>
<feature type="domain" description="EamA" evidence="6">
    <location>
        <begin position="156"/>
        <end position="285"/>
    </location>
</feature>
<dbReference type="InterPro" id="IPR050638">
    <property type="entry name" value="AA-Vitamin_Transporters"/>
</dbReference>
<feature type="transmembrane region" description="Helical" evidence="5">
    <location>
        <begin position="92"/>
        <end position="113"/>
    </location>
</feature>
<protein>
    <recommendedName>
        <fullName evidence="6">EamA domain-containing protein</fullName>
    </recommendedName>
</protein>
<evidence type="ECO:0000256" key="3">
    <source>
        <dbReference type="ARBA" id="ARBA00022989"/>
    </source>
</evidence>
<feature type="transmembrane region" description="Helical" evidence="5">
    <location>
        <begin position="125"/>
        <end position="146"/>
    </location>
</feature>
<feature type="transmembrane region" description="Helical" evidence="5">
    <location>
        <begin position="183"/>
        <end position="202"/>
    </location>
</feature>
<feature type="transmembrane region" description="Helical" evidence="5">
    <location>
        <begin position="152"/>
        <end position="171"/>
    </location>
</feature>
<reference evidence="8" key="1">
    <citation type="submission" date="2016-07" db="EMBL/GenBank/DDBJ databases">
        <authorList>
            <person name="Florea S."/>
            <person name="Webb J.S."/>
            <person name="Jaromczyk J."/>
            <person name="Schardl C.L."/>
        </authorList>
    </citation>
    <scope>NUCLEOTIDE SEQUENCE [LARGE SCALE GENOMIC DNA]</scope>
    <source>
        <strain evidence="8">MV-1</strain>
    </source>
</reference>
<sequence>MNGSLKRDLGLLLILATTWSLSFSAIKIGLEVIPPVTLAMLRVALGALVLYVWLKLKGQSLPREPWVWGMFFLIGLSGSALPFSLINWGEQHIASGLAAILVATMPLAALVLGRLFSDEVFSTRRLLGVLVGFSGVVVLIGPEALLTLGDEVLRQLAVALAAVLYAISAILIRKLPGSKPLQYGTGALMASALILLPASLLLEQPWTIDFTSQSVAAVIYLGVFPTALAMLLLVVVIASRGVTFLSLNNYLIPLLGVLWGALFLGEVVTPQVIAALVLIFCGIAVAGGGPSVRQGASS</sequence>
<feature type="domain" description="EamA" evidence="6">
    <location>
        <begin position="11"/>
        <end position="140"/>
    </location>
</feature>